<gene>
    <name evidence="1" type="ORF">A4U53_001595</name>
</gene>
<dbReference type="Proteomes" id="UP000078465">
    <property type="component" value="Plasmid unnamed3"/>
</dbReference>
<proteinExistence type="predicted"/>
<evidence type="ECO:0000313" key="1">
    <source>
        <dbReference type="EMBL" id="XKM37892.1"/>
    </source>
</evidence>
<protein>
    <submittedName>
        <fullName evidence="1">Uncharacterized protein</fullName>
    </submittedName>
</protein>
<keyword evidence="1" id="KW-0614">Plasmid</keyword>
<dbReference type="EMBL" id="CP171850">
    <property type="protein sequence ID" value="XKM37892.1"/>
    <property type="molecule type" value="Genomic_DNA"/>
</dbReference>
<sequence length="132" mass="14239">MACADATTVGWLPDEIAERLASVRNLREWSFAINAAIKWPAGHIVLVCAPGNETLVAFVLPNQITNVSSRTRRGAEKRLVSYRFAVLPYISKYESPADDCVAFGALAVDAVNPCFATDVVLGFGPGDARIRS</sequence>
<name>A0ACD5EFI9_9HYPH</name>
<accession>A0ACD5EFI9</accession>
<reference evidence="1" key="1">
    <citation type="submission" date="2024-10" db="EMBL/GenBank/DDBJ databases">
        <title>Strain of Rhizobium-related bacteria isolated fromm roots of Vavilovia formosa.</title>
        <authorList>
            <person name="Kimeklis A."/>
            <person name="Afonin A."/>
        </authorList>
    </citation>
    <scope>NUCLEOTIDE SEQUENCE</scope>
    <source>
        <strain evidence="1">Vaf-46</strain>
    </source>
</reference>
<geneLocation type="plasmid" evidence="1 2">
    <name>unnamed3</name>
</geneLocation>
<evidence type="ECO:0000313" key="2">
    <source>
        <dbReference type="Proteomes" id="UP000078465"/>
    </source>
</evidence>
<organism evidence="1 2">
    <name type="scientific">Rhizobium ruizarguesonis</name>
    <dbReference type="NCBI Taxonomy" id="2081791"/>
    <lineage>
        <taxon>Bacteria</taxon>
        <taxon>Pseudomonadati</taxon>
        <taxon>Pseudomonadota</taxon>
        <taxon>Alphaproteobacteria</taxon>
        <taxon>Hyphomicrobiales</taxon>
        <taxon>Rhizobiaceae</taxon>
        <taxon>Rhizobium/Agrobacterium group</taxon>
        <taxon>Rhizobium</taxon>
    </lineage>
</organism>